<proteinExistence type="predicted"/>
<dbReference type="Proteomes" id="UP000737402">
    <property type="component" value="Unassembled WGS sequence"/>
</dbReference>
<protein>
    <submittedName>
        <fullName evidence="1">Uncharacterized protein</fullName>
    </submittedName>
</protein>
<reference evidence="1 2" key="1">
    <citation type="submission" date="2021-01" db="EMBL/GenBank/DDBJ databases">
        <title>Genomic Encyclopedia of Type Strains, Phase IV (KMG-IV): sequencing the most valuable type-strain genomes for metagenomic binning, comparative biology and taxonomic classification.</title>
        <authorList>
            <person name="Goeker M."/>
        </authorList>
    </citation>
    <scope>NUCLEOTIDE SEQUENCE [LARGE SCALE GENOMIC DNA]</scope>
    <source>
        <strain evidence="1 2">DSM 25879</strain>
    </source>
</reference>
<dbReference type="RefSeq" id="WP_204418288.1">
    <property type="nucleotide sequence ID" value="NZ_JAFBED010000008.1"/>
</dbReference>
<dbReference type="EMBL" id="JAFBED010000008">
    <property type="protein sequence ID" value="MBM7621499.1"/>
    <property type="molecule type" value="Genomic_DNA"/>
</dbReference>
<sequence>MKTVSDSLEKMNMYANEMVRQLVKNEAQPQQEQLKKALENVLRAMVDMTNIQSGREKDSQATLQTTLTRMRIAHNCLYPYASSRLQRNMQLSKPLEEKEISTPTK</sequence>
<organism evidence="1 2">
    <name type="scientific">Sutcliffiella tianshenii</name>
    <dbReference type="NCBI Taxonomy" id="1463404"/>
    <lineage>
        <taxon>Bacteria</taxon>
        <taxon>Bacillati</taxon>
        <taxon>Bacillota</taxon>
        <taxon>Bacilli</taxon>
        <taxon>Bacillales</taxon>
        <taxon>Bacillaceae</taxon>
        <taxon>Sutcliffiella</taxon>
    </lineage>
</organism>
<keyword evidence="2" id="KW-1185">Reference proteome</keyword>
<comment type="caution">
    <text evidence="1">The sequence shown here is derived from an EMBL/GenBank/DDBJ whole genome shotgun (WGS) entry which is preliminary data.</text>
</comment>
<name>A0ABS2P3P8_9BACI</name>
<evidence type="ECO:0000313" key="1">
    <source>
        <dbReference type="EMBL" id="MBM7621499.1"/>
    </source>
</evidence>
<gene>
    <name evidence="1" type="ORF">JOC95_003388</name>
</gene>
<evidence type="ECO:0000313" key="2">
    <source>
        <dbReference type="Proteomes" id="UP000737402"/>
    </source>
</evidence>
<accession>A0ABS2P3P8</accession>